<feature type="compositionally biased region" description="Polar residues" evidence="1">
    <location>
        <begin position="75"/>
        <end position="91"/>
    </location>
</feature>
<sequence length="318" mass="34745">MVRYFPIEMRLVFVLCTTLAFIQIFGVSIAQSQTKGSENSNTQTKLKQVRETQSIKKPQTSPNSKLPSLPKDNKQNIQNPTRKTTVPSNEQQKPKTLARPQGSPNPEPAVPRITARGLDSKKKKQSDVNEQEIILSEEEIKDNDNSQELELPPENTIQSGKVLAKTVKRQANKGGSGFINNLTRFVNSTCNTFGFLIGIIRKQSSNTNTVVRYASDVLSRSGSSASNGVIGALKRTQKIGREGSKQFSKLLNNAEEFGVNLTKLGGTAASSTVGIGTKVAKVGNNVLLKSNKSMDRALNSITPKLPEDEDENETNSQE</sequence>
<dbReference type="Proteomes" id="UP000325440">
    <property type="component" value="Unassembled WGS sequence"/>
</dbReference>
<reference evidence="2 3" key="1">
    <citation type="submission" date="2019-08" db="EMBL/GenBank/DDBJ databases">
        <authorList>
            <person name="Alioto T."/>
            <person name="Alioto T."/>
            <person name="Gomez Garrido J."/>
        </authorList>
    </citation>
    <scope>NUCLEOTIDE SEQUENCE [LARGE SCALE GENOMIC DNA]</scope>
</reference>
<dbReference type="AlphaFoldDB" id="A0A5E4MUW1"/>
<protein>
    <submittedName>
        <fullName evidence="2">Uncharacterized protein</fullName>
    </submittedName>
</protein>
<keyword evidence="3" id="KW-1185">Reference proteome</keyword>
<dbReference type="EMBL" id="CABPRJ010000965">
    <property type="protein sequence ID" value="VVC33244.1"/>
    <property type="molecule type" value="Genomic_DNA"/>
</dbReference>
<feature type="compositionally biased region" description="Acidic residues" evidence="1">
    <location>
        <begin position="307"/>
        <end position="318"/>
    </location>
</feature>
<evidence type="ECO:0000313" key="3">
    <source>
        <dbReference type="Proteomes" id="UP000325440"/>
    </source>
</evidence>
<feature type="compositionally biased region" description="Polar residues" evidence="1">
    <location>
        <begin position="32"/>
        <end position="47"/>
    </location>
</feature>
<feature type="compositionally biased region" description="Polar residues" evidence="1">
    <location>
        <begin position="55"/>
        <end position="66"/>
    </location>
</feature>
<name>A0A5E4MUW1_9HEMI</name>
<gene>
    <name evidence="2" type="ORF">CINCED_3A020750</name>
</gene>
<feature type="compositionally biased region" description="Acidic residues" evidence="1">
    <location>
        <begin position="135"/>
        <end position="147"/>
    </location>
</feature>
<dbReference type="OrthoDB" id="6626054at2759"/>
<evidence type="ECO:0000313" key="2">
    <source>
        <dbReference type="EMBL" id="VVC33244.1"/>
    </source>
</evidence>
<proteinExistence type="predicted"/>
<organism evidence="2 3">
    <name type="scientific">Cinara cedri</name>
    <dbReference type="NCBI Taxonomy" id="506608"/>
    <lineage>
        <taxon>Eukaryota</taxon>
        <taxon>Metazoa</taxon>
        <taxon>Ecdysozoa</taxon>
        <taxon>Arthropoda</taxon>
        <taxon>Hexapoda</taxon>
        <taxon>Insecta</taxon>
        <taxon>Pterygota</taxon>
        <taxon>Neoptera</taxon>
        <taxon>Paraneoptera</taxon>
        <taxon>Hemiptera</taxon>
        <taxon>Sternorrhyncha</taxon>
        <taxon>Aphidomorpha</taxon>
        <taxon>Aphidoidea</taxon>
        <taxon>Aphididae</taxon>
        <taxon>Lachninae</taxon>
        <taxon>Cinara</taxon>
    </lineage>
</organism>
<accession>A0A5E4MUW1</accession>
<evidence type="ECO:0000256" key="1">
    <source>
        <dbReference type="SAM" id="MobiDB-lite"/>
    </source>
</evidence>
<feature type="region of interest" description="Disordered" evidence="1">
    <location>
        <begin position="298"/>
        <end position="318"/>
    </location>
</feature>
<feature type="region of interest" description="Disordered" evidence="1">
    <location>
        <begin position="32"/>
        <end position="154"/>
    </location>
</feature>